<evidence type="ECO:0000259" key="1">
    <source>
        <dbReference type="Pfam" id="PF13966"/>
    </source>
</evidence>
<reference evidence="2" key="1">
    <citation type="submission" date="2022-11" db="EMBL/GenBank/DDBJ databases">
        <authorList>
            <person name="Hyden B.L."/>
            <person name="Feng K."/>
            <person name="Yates T."/>
            <person name="Jawdy S."/>
            <person name="Smart L.B."/>
            <person name="Muchero W."/>
        </authorList>
    </citation>
    <scope>NUCLEOTIDE SEQUENCE</scope>
    <source>
        <tissue evidence="2">Shoot tip</tissue>
    </source>
</reference>
<reference evidence="2" key="2">
    <citation type="journal article" date="2023" name="Int. J. Mol. Sci.">
        <title>De Novo Assembly and Annotation of 11 Diverse Shrub Willow (Salix) Genomes Reveals Novel Gene Organization in Sex-Linked Regions.</title>
        <authorList>
            <person name="Hyden B."/>
            <person name="Feng K."/>
            <person name="Yates T.B."/>
            <person name="Jawdy S."/>
            <person name="Cereghino C."/>
            <person name="Smart L.B."/>
            <person name="Muchero W."/>
        </authorList>
    </citation>
    <scope>NUCLEOTIDE SEQUENCE</scope>
    <source>
        <tissue evidence="2">Shoot tip</tissue>
    </source>
</reference>
<gene>
    <name evidence="2" type="ORF">OIU74_015454</name>
</gene>
<comment type="caution">
    <text evidence="2">The sequence shown here is derived from an EMBL/GenBank/DDBJ whole genome shotgun (WGS) entry which is preliminary data.</text>
</comment>
<name>A0A9Q0NH30_9ROSI</name>
<dbReference type="Pfam" id="PF13966">
    <property type="entry name" value="zf-RVT"/>
    <property type="match status" value="1"/>
</dbReference>
<dbReference type="InterPro" id="IPR026960">
    <property type="entry name" value="RVT-Znf"/>
</dbReference>
<feature type="domain" description="Reverse transcriptase zinc-binding" evidence="1">
    <location>
        <begin position="52"/>
        <end position="110"/>
    </location>
</feature>
<keyword evidence="3" id="KW-1185">Reference proteome</keyword>
<sequence>MRQPCTSRSRWNAKVSDIMENGRWNPTNGRVSMQEIWDNIPSYSPNAAVEDKKGHIPRHAFMLWLATKQRLSTMDRLPASIGLIDKTCTLCREEDEDHRHLFFRFTKRVWESINEKTDLHWPLVEWNHLVQWAASNIHRKNTMSMIARLIMAASVYYIWQERNRRVFRMQMQNSHYIVNEIYQLIRAHLSCMATIPDSVKL</sequence>
<proteinExistence type="predicted"/>
<dbReference type="AlphaFoldDB" id="A0A9Q0NH30"/>
<dbReference type="PANTHER" id="PTHR33116:SF84">
    <property type="entry name" value="RNA-DIRECTED DNA POLYMERASE"/>
    <property type="match status" value="1"/>
</dbReference>
<accession>A0A9Q0NH30</accession>
<evidence type="ECO:0000313" key="2">
    <source>
        <dbReference type="EMBL" id="KAJ6669951.1"/>
    </source>
</evidence>
<organism evidence="2 3">
    <name type="scientific">Salix koriyanagi</name>
    <dbReference type="NCBI Taxonomy" id="2511006"/>
    <lineage>
        <taxon>Eukaryota</taxon>
        <taxon>Viridiplantae</taxon>
        <taxon>Streptophyta</taxon>
        <taxon>Embryophyta</taxon>
        <taxon>Tracheophyta</taxon>
        <taxon>Spermatophyta</taxon>
        <taxon>Magnoliopsida</taxon>
        <taxon>eudicotyledons</taxon>
        <taxon>Gunneridae</taxon>
        <taxon>Pentapetalae</taxon>
        <taxon>rosids</taxon>
        <taxon>fabids</taxon>
        <taxon>Malpighiales</taxon>
        <taxon>Salicaceae</taxon>
        <taxon>Saliceae</taxon>
        <taxon>Salix</taxon>
    </lineage>
</organism>
<protein>
    <recommendedName>
        <fullName evidence="1">Reverse transcriptase zinc-binding domain-containing protein</fullName>
    </recommendedName>
</protein>
<dbReference type="PANTHER" id="PTHR33116">
    <property type="entry name" value="REVERSE TRANSCRIPTASE ZINC-BINDING DOMAIN-CONTAINING PROTEIN-RELATED-RELATED"/>
    <property type="match status" value="1"/>
</dbReference>
<evidence type="ECO:0000313" key="3">
    <source>
        <dbReference type="Proteomes" id="UP001151752"/>
    </source>
</evidence>
<dbReference type="Proteomes" id="UP001151752">
    <property type="component" value="Unassembled WGS sequence"/>
</dbReference>
<dbReference type="EMBL" id="JAPFFM010001747">
    <property type="protein sequence ID" value="KAJ6669951.1"/>
    <property type="molecule type" value="Genomic_DNA"/>
</dbReference>